<dbReference type="SUPFAM" id="SSF47384">
    <property type="entry name" value="Homodimeric domain of signal transducing histidine kinase"/>
    <property type="match status" value="1"/>
</dbReference>
<dbReference type="InterPro" id="IPR003594">
    <property type="entry name" value="HATPase_dom"/>
</dbReference>
<keyword evidence="4" id="KW-1003">Cell membrane</keyword>
<dbReference type="CDD" id="cd16922">
    <property type="entry name" value="HATPase_EvgS-ArcB-TorS-like"/>
    <property type="match status" value="1"/>
</dbReference>
<keyword evidence="11 22" id="KW-0067">ATP-binding</keyword>
<evidence type="ECO:0000313" key="23">
    <source>
        <dbReference type="Proteomes" id="UP000594892"/>
    </source>
</evidence>
<evidence type="ECO:0000256" key="16">
    <source>
        <dbReference type="ARBA" id="ARBA00058004"/>
    </source>
</evidence>
<dbReference type="CDD" id="cd00082">
    <property type="entry name" value="HisKA"/>
    <property type="match status" value="1"/>
</dbReference>
<feature type="domain" description="Response regulatory" evidence="20">
    <location>
        <begin position="539"/>
        <end position="652"/>
    </location>
</feature>
<reference evidence="22" key="2">
    <citation type="submission" date="2022-06" db="EMBL/GenBank/DDBJ databases">
        <title>Draft genome sequence of Burkholderia glumae strain GR20004 isolated from rice panicle showing bacterial panicle blight.</title>
        <authorList>
            <person name="Choi S.Y."/>
            <person name="Lee Y.H."/>
        </authorList>
    </citation>
    <scope>NUCLEOTIDE SEQUENCE</scope>
    <source>
        <strain evidence="22">GR20004</strain>
    </source>
</reference>
<evidence type="ECO:0000256" key="7">
    <source>
        <dbReference type="ARBA" id="ARBA00022679"/>
    </source>
</evidence>
<keyword evidence="14" id="KW-0843">Virulence</keyword>
<keyword evidence="13" id="KW-0902">Two-component regulatory system</keyword>
<evidence type="ECO:0000256" key="13">
    <source>
        <dbReference type="ARBA" id="ARBA00023012"/>
    </source>
</evidence>
<keyword evidence="8" id="KW-0812">Transmembrane</keyword>
<comment type="function">
    <text evidence="16">Member of the two-component regulatory system BvgS/BvgA. Phosphorylates BvgA via a four-step phosphorelay in response to environmental signals.</text>
</comment>
<evidence type="ECO:0000259" key="20">
    <source>
        <dbReference type="PROSITE" id="PS50110"/>
    </source>
</evidence>
<dbReference type="Proteomes" id="UP000594892">
    <property type="component" value="Chromosome 1"/>
</dbReference>
<dbReference type="InterPro" id="IPR011006">
    <property type="entry name" value="CheY-like_superfamily"/>
</dbReference>
<dbReference type="Pfam" id="PF01627">
    <property type="entry name" value="Hpt"/>
    <property type="match status" value="1"/>
</dbReference>
<dbReference type="Pfam" id="PF00512">
    <property type="entry name" value="HisKA"/>
    <property type="match status" value="1"/>
</dbReference>
<keyword evidence="6 18" id="KW-0597">Phosphoprotein</keyword>
<dbReference type="SMART" id="SM00448">
    <property type="entry name" value="REC"/>
    <property type="match status" value="1"/>
</dbReference>
<proteinExistence type="predicted"/>
<dbReference type="Gene3D" id="1.10.287.130">
    <property type="match status" value="1"/>
</dbReference>
<dbReference type="InterPro" id="IPR036890">
    <property type="entry name" value="HATPase_C_sf"/>
</dbReference>
<comment type="catalytic activity">
    <reaction evidence="1">
        <text>ATP + protein L-histidine = ADP + protein N-phospho-L-histidine.</text>
        <dbReference type="EC" id="2.7.13.3"/>
    </reaction>
</comment>
<dbReference type="PROSITE" id="PS50110">
    <property type="entry name" value="RESPONSE_REGULATORY"/>
    <property type="match status" value="1"/>
</dbReference>
<organism evidence="21 23">
    <name type="scientific">Burkholderia glumae</name>
    <name type="common">Pseudomonas glumae</name>
    <dbReference type="NCBI Taxonomy" id="337"/>
    <lineage>
        <taxon>Bacteria</taxon>
        <taxon>Pseudomonadati</taxon>
        <taxon>Pseudomonadota</taxon>
        <taxon>Betaproteobacteria</taxon>
        <taxon>Burkholderiales</taxon>
        <taxon>Burkholderiaceae</taxon>
        <taxon>Burkholderia</taxon>
    </lineage>
</organism>
<dbReference type="GeneID" id="45693563"/>
<evidence type="ECO:0000259" key="19">
    <source>
        <dbReference type="PROSITE" id="PS50109"/>
    </source>
</evidence>
<evidence type="ECO:0000256" key="3">
    <source>
        <dbReference type="ARBA" id="ARBA00012438"/>
    </source>
</evidence>
<dbReference type="Gene3D" id="3.40.50.2300">
    <property type="match status" value="1"/>
</dbReference>
<dbReference type="InterPro" id="IPR036641">
    <property type="entry name" value="HPT_dom_sf"/>
</dbReference>
<evidence type="ECO:0000256" key="15">
    <source>
        <dbReference type="ARBA" id="ARBA00023136"/>
    </source>
</evidence>
<dbReference type="InterPro" id="IPR001789">
    <property type="entry name" value="Sig_transdc_resp-reg_receiver"/>
</dbReference>
<evidence type="ECO:0000256" key="10">
    <source>
        <dbReference type="ARBA" id="ARBA00022777"/>
    </source>
</evidence>
<dbReference type="SMR" id="A0AAP9Y096"/>
<dbReference type="AlphaFoldDB" id="A0AAP9Y096"/>
<evidence type="ECO:0000256" key="6">
    <source>
        <dbReference type="ARBA" id="ARBA00022553"/>
    </source>
</evidence>
<dbReference type="EMBL" id="CP065600">
    <property type="protein sequence ID" value="QPQ90902.1"/>
    <property type="molecule type" value="Genomic_DNA"/>
</dbReference>
<dbReference type="GO" id="GO:0005524">
    <property type="term" value="F:ATP binding"/>
    <property type="evidence" value="ECO:0007669"/>
    <property type="project" value="UniProtKB-KW"/>
</dbReference>
<dbReference type="SUPFAM" id="SSF55874">
    <property type="entry name" value="ATPase domain of HSP90 chaperone/DNA topoisomerase II/histidine kinase"/>
    <property type="match status" value="1"/>
</dbReference>
<keyword evidence="12" id="KW-1133">Transmembrane helix</keyword>
<evidence type="ECO:0000256" key="18">
    <source>
        <dbReference type="PROSITE-ProRule" id="PRU00169"/>
    </source>
</evidence>
<dbReference type="SUPFAM" id="SSF47226">
    <property type="entry name" value="Histidine-containing phosphotransfer domain, HPT domain"/>
    <property type="match status" value="1"/>
</dbReference>
<evidence type="ECO:0000256" key="14">
    <source>
        <dbReference type="ARBA" id="ARBA00023026"/>
    </source>
</evidence>
<dbReference type="PANTHER" id="PTHR43047">
    <property type="entry name" value="TWO-COMPONENT HISTIDINE PROTEIN KINASE"/>
    <property type="match status" value="1"/>
</dbReference>
<feature type="modified residue" description="4-aspartylphosphate" evidence="18">
    <location>
        <position position="589"/>
    </location>
</feature>
<dbReference type="InterPro" id="IPR036097">
    <property type="entry name" value="HisK_dim/P_sf"/>
</dbReference>
<keyword evidence="10" id="KW-0418">Kinase</keyword>
<keyword evidence="11 22" id="KW-0547">Nucleotide-binding</keyword>
<keyword evidence="7" id="KW-0808">Transferase</keyword>
<evidence type="ECO:0000256" key="5">
    <source>
        <dbReference type="ARBA" id="ARBA00022519"/>
    </source>
</evidence>
<evidence type="ECO:0000313" key="22">
    <source>
        <dbReference type="EMBL" id="USS43062.1"/>
    </source>
</evidence>
<dbReference type="SMART" id="SM00387">
    <property type="entry name" value="HATPase_c"/>
    <property type="match status" value="1"/>
</dbReference>
<dbReference type="PANTHER" id="PTHR43047:SF64">
    <property type="entry name" value="HISTIDINE KINASE CONTAINING CHEY-HOMOLOGOUS RECEIVER DOMAIN AND PAS DOMAIN-RELATED"/>
    <property type="match status" value="1"/>
</dbReference>
<evidence type="ECO:0000256" key="11">
    <source>
        <dbReference type="ARBA" id="ARBA00022840"/>
    </source>
</evidence>
<evidence type="ECO:0000256" key="9">
    <source>
        <dbReference type="ARBA" id="ARBA00022729"/>
    </source>
</evidence>
<dbReference type="PROSITE" id="PS50109">
    <property type="entry name" value="HIS_KIN"/>
    <property type="match status" value="1"/>
</dbReference>
<dbReference type="InterPro" id="IPR003661">
    <property type="entry name" value="HisK_dim/P_dom"/>
</dbReference>
<name>A0AAP9Y096_BURGL</name>
<evidence type="ECO:0000256" key="2">
    <source>
        <dbReference type="ARBA" id="ARBA00004429"/>
    </source>
</evidence>
<reference evidence="21 23" key="1">
    <citation type="submission" date="2020-12" db="EMBL/GenBank/DDBJ databases">
        <title>FDA dAtabase for Regulatory Grade micrObial Sequences (FDA-ARGOS): Supporting development and validation of Infectious Disease Dx tests.</title>
        <authorList>
            <person name="Minogue T."/>
            <person name="Wolcott M."/>
            <person name="Wasieloski L."/>
            <person name="Aguilar W."/>
            <person name="Moore D."/>
            <person name="Jaissle J."/>
            <person name="Tallon L."/>
            <person name="Sadzewicz L."/>
            <person name="Zhao X."/>
            <person name="Boylan J."/>
            <person name="Ott S."/>
            <person name="Bowen H."/>
            <person name="Vavikolanu K."/>
            <person name="Mehta A."/>
            <person name="Aluvathingal J."/>
            <person name="Nadendla S."/>
            <person name="Yan Y."/>
            <person name="Sichtig H."/>
        </authorList>
    </citation>
    <scope>NUCLEOTIDE SEQUENCE [LARGE SCALE GENOMIC DNA]</scope>
    <source>
        <strain evidence="21 23">FDAARGOS_949</strain>
    </source>
</reference>
<dbReference type="PRINTS" id="PR00344">
    <property type="entry name" value="BCTRLSENSOR"/>
</dbReference>
<evidence type="ECO:0000256" key="8">
    <source>
        <dbReference type="ARBA" id="ARBA00022692"/>
    </source>
</evidence>
<dbReference type="RefSeq" id="WP_012733047.1">
    <property type="nucleotide sequence ID" value="NZ_CP023204.1"/>
</dbReference>
<evidence type="ECO:0000256" key="1">
    <source>
        <dbReference type="ARBA" id="ARBA00000085"/>
    </source>
</evidence>
<dbReference type="GO" id="GO:0000155">
    <property type="term" value="F:phosphorelay sensor kinase activity"/>
    <property type="evidence" value="ECO:0007669"/>
    <property type="project" value="InterPro"/>
</dbReference>
<comment type="subcellular location">
    <subcellularLocation>
        <location evidence="2">Cell inner membrane</location>
        <topology evidence="2">Multi-pass membrane protein</topology>
    </subcellularLocation>
</comment>
<dbReference type="Pfam" id="PF02518">
    <property type="entry name" value="HATPase_c"/>
    <property type="match status" value="1"/>
</dbReference>
<gene>
    <name evidence="21" type="ORF">I6H06_04005</name>
    <name evidence="22" type="ORF">NFI99_00780</name>
</gene>
<dbReference type="FunFam" id="3.30.565.10:FF:000010">
    <property type="entry name" value="Sensor histidine kinase RcsC"/>
    <property type="match status" value="1"/>
</dbReference>
<dbReference type="Gene3D" id="3.30.565.10">
    <property type="entry name" value="Histidine kinase-like ATPase, C-terminal domain"/>
    <property type="match status" value="1"/>
</dbReference>
<sequence>MIPERRTRPSVADGVDEASEIDRFVVDTWPVGMMIYALPSGELLIENSAAKRLIDAGQHDAGRSFFERIEPEWERVNCGAADPLVELDWPLSAERTIRLGVTMSRTRYAGQEALLLVVAEFSCPDRAMPHREREGAASNAVSEVGERESHAVPSLLAVVSHEVRTPLHGAMGNLELLAYSPLMPEQRERVVTIRHTLDELLGLLDDLLEVEHLKRLGDDPPLLHLTPTRLDELAEHCAQVFAPVARSRGLALYCLTDPALDAPAQVDARRLTRILHNLLGNAVKFTKRGEIVLSVHCLNTVEQHGWVRFEVRDTGIGIPAEAQAAIFEPHRQADATISHRFGGSGLGLFLCRRLVELMGGRMTLASKPGEGSVFGVELPVALLDAPRHGQPLATRRVELICEHAAWRDALARRLVAWGATVEDAPRLRAAPSLRVQAGEVRDDREWPVPHFGTLRITPDGPLAPRRTGDGVEVGPLSNRALLQALMMLIDGDGWAEPSSKRQMKAPATVQMTEVVEMKKAVAMASKQEQQAPNHFPPLDLLVIDDDAVSLTLIRHQLATLGQTRVRVARDGREALTAWSERHFDAVITDIDLPCLNGTELLAVLRKYDEAAIVIAMTAFAAEHLGTGSRLFSHVLRKPAALQDLQRVLNDVQRTIRPYAVARSLTDTAAAARETHRDSMLLVPRDTFAKSCSITRARLAAATASHDRAKLKRCLHSFEGALSIMGYDALASTCAALHAQCEQADWETLELRCTILIAEIERLVSVGPKAVEAR</sequence>
<dbReference type="InterPro" id="IPR004358">
    <property type="entry name" value="Sig_transdc_His_kin-like_C"/>
</dbReference>
<protein>
    <recommendedName>
        <fullName evidence="17">Virulence sensor protein BvgS</fullName>
        <ecNumber evidence="3">2.7.13.3</ecNumber>
    </recommendedName>
</protein>
<dbReference type="EC" id="2.7.13.3" evidence="3"/>
<keyword evidence="9" id="KW-0732">Signal</keyword>
<evidence type="ECO:0000256" key="4">
    <source>
        <dbReference type="ARBA" id="ARBA00022475"/>
    </source>
</evidence>
<dbReference type="InterPro" id="IPR008207">
    <property type="entry name" value="Sig_transdc_His_kin_Hpt_dom"/>
</dbReference>
<dbReference type="Gene3D" id="1.20.120.160">
    <property type="entry name" value="HPT domain"/>
    <property type="match status" value="1"/>
</dbReference>
<keyword evidence="24" id="KW-1185">Reference proteome</keyword>
<evidence type="ECO:0000256" key="12">
    <source>
        <dbReference type="ARBA" id="ARBA00022989"/>
    </source>
</evidence>
<feature type="domain" description="Histidine kinase" evidence="19">
    <location>
        <begin position="158"/>
        <end position="382"/>
    </location>
</feature>
<evidence type="ECO:0000313" key="21">
    <source>
        <dbReference type="EMBL" id="QPQ90902.1"/>
    </source>
</evidence>
<keyword evidence="5" id="KW-0997">Cell inner membrane</keyword>
<dbReference type="Proteomes" id="UP001056386">
    <property type="component" value="Chromosome 2"/>
</dbReference>
<dbReference type="SMART" id="SM00388">
    <property type="entry name" value="HisKA"/>
    <property type="match status" value="1"/>
</dbReference>
<dbReference type="Pfam" id="PF00072">
    <property type="entry name" value="Response_reg"/>
    <property type="match status" value="1"/>
</dbReference>
<dbReference type="SUPFAM" id="SSF52172">
    <property type="entry name" value="CheY-like"/>
    <property type="match status" value="1"/>
</dbReference>
<dbReference type="EMBL" id="CP099583">
    <property type="protein sequence ID" value="USS43062.1"/>
    <property type="molecule type" value="Genomic_DNA"/>
</dbReference>
<dbReference type="InterPro" id="IPR005467">
    <property type="entry name" value="His_kinase_dom"/>
</dbReference>
<accession>A0AAP9Y096</accession>
<evidence type="ECO:0000313" key="24">
    <source>
        <dbReference type="Proteomes" id="UP001056386"/>
    </source>
</evidence>
<keyword evidence="15" id="KW-0472">Membrane</keyword>
<evidence type="ECO:0000256" key="17">
    <source>
        <dbReference type="ARBA" id="ARBA00070152"/>
    </source>
</evidence>
<dbReference type="GO" id="GO:0005886">
    <property type="term" value="C:plasma membrane"/>
    <property type="evidence" value="ECO:0007669"/>
    <property type="project" value="UniProtKB-SubCell"/>
</dbReference>
<dbReference type="CDD" id="cd17546">
    <property type="entry name" value="REC_hyHK_CKI1_RcsC-like"/>
    <property type="match status" value="1"/>
</dbReference>